<name>A0ABX1SDY1_9PSEU</name>
<dbReference type="InterPro" id="IPR029058">
    <property type="entry name" value="AB_hydrolase_fold"/>
</dbReference>
<feature type="region of interest" description="Disordered" evidence="1">
    <location>
        <begin position="1"/>
        <end position="23"/>
    </location>
</feature>
<proteinExistence type="predicted"/>
<comment type="caution">
    <text evidence="3">The sequence shown here is derived from an EMBL/GenBank/DDBJ whole genome shotgun (WGS) entry which is preliminary data.</text>
</comment>
<dbReference type="Pfam" id="PF12697">
    <property type="entry name" value="Abhydrolase_6"/>
    <property type="match status" value="1"/>
</dbReference>
<evidence type="ECO:0000313" key="4">
    <source>
        <dbReference type="Proteomes" id="UP000820669"/>
    </source>
</evidence>
<keyword evidence="4" id="KW-1185">Reference proteome</keyword>
<sequence>MLGRARPGAGGPRAAAVARLQPQSLSSCRQPLRAAAWETIPATYVVADSDPGLPPVVQEGMTTGRADRVAHIDAGHSPFLSRPRELAAMIAECEEVTAAPQPRNGRT</sequence>
<keyword evidence="3" id="KW-0378">Hydrolase</keyword>
<evidence type="ECO:0000259" key="2">
    <source>
        <dbReference type="Pfam" id="PF12697"/>
    </source>
</evidence>
<organism evidence="3 4">
    <name type="scientific">Pseudonocardia acidicola</name>
    <dbReference type="NCBI Taxonomy" id="2724939"/>
    <lineage>
        <taxon>Bacteria</taxon>
        <taxon>Bacillati</taxon>
        <taxon>Actinomycetota</taxon>
        <taxon>Actinomycetes</taxon>
        <taxon>Pseudonocardiales</taxon>
        <taxon>Pseudonocardiaceae</taxon>
        <taxon>Pseudonocardia</taxon>
    </lineage>
</organism>
<evidence type="ECO:0000313" key="3">
    <source>
        <dbReference type="EMBL" id="NMH98688.1"/>
    </source>
</evidence>
<dbReference type="InterPro" id="IPR000073">
    <property type="entry name" value="AB_hydrolase_1"/>
</dbReference>
<dbReference type="EMBL" id="JAAXLA010000026">
    <property type="protein sequence ID" value="NMH98688.1"/>
    <property type="molecule type" value="Genomic_DNA"/>
</dbReference>
<feature type="compositionally biased region" description="Low complexity" evidence="1">
    <location>
        <begin position="1"/>
        <end position="19"/>
    </location>
</feature>
<reference evidence="3 4" key="1">
    <citation type="submission" date="2020-04" db="EMBL/GenBank/DDBJ databases">
        <authorList>
            <person name="Klaysubun C."/>
            <person name="Duangmal K."/>
            <person name="Lipun K."/>
        </authorList>
    </citation>
    <scope>NUCLEOTIDE SEQUENCE [LARGE SCALE GENOMIC DNA]</scope>
    <source>
        <strain evidence="3 4">K10HN5</strain>
    </source>
</reference>
<dbReference type="GO" id="GO:0016787">
    <property type="term" value="F:hydrolase activity"/>
    <property type="evidence" value="ECO:0007669"/>
    <property type="project" value="UniProtKB-KW"/>
</dbReference>
<dbReference type="Proteomes" id="UP000820669">
    <property type="component" value="Unassembled WGS sequence"/>
</dbReference>
<protein>
    <submittedName>
        <fullName evidence="3">Alpha/beta hydrolase</fullName>
    </submittedName>
</protein>
<dbReference type="PANTHER" id="PTHR37017:SF11">
    <property type="entry name" value="ESTERASE_LIPASE_THIOESTERASE DOMAIN-CONTAINING PROTEIN"/>
    <property type="match status" value="1"/>
</dbReference>
<dbReference type="Gene3D" id="3.40.50.1820">
    <property type="entry name" value="alpha/beta hydrolase"/>
    <property type="match status" value="1"/>
</dbReference>
<accession>A0ABX1SDY1</accession>
<feature type="domain" description="AB hydrolase-1" evidence="2">
    <location>
        <begin position="14"/>
        <end position="88"/>
    </location>
</feature>
<dbReference type="PANTHER" id="PTHR37017">
    <property type="entry name" value="AB HYDROLASE-1 DOMAIN-CONTAINING PROTEIN-RELATED"/>
    <property type="match status" value="1"/>
</dbReference>
<dbReference type="RefSeq" id="WP_169382139.1">
    <property type="nucleotide sequence ID" value="NZ_JAAXLA010000026.1"/>
</dbReference>
<gene>
    <name evidence="3" type="ORF">HF526_15430</name>
</gene>
<dbReference type="SUPFAM" id="SSF53474">
    <property type="entry name" value="alpha/beta-Hydrolases"/>
    <property type="match status" value="1"/>
</dbReference>
<dbReference type="InterPro" id="IPR052897">
    <property type="entry name" value="Sec-Metab_Biosynth_Hydrolase"/>
</dbReference>
<evidence type="ECO:0000256" key="1">
    <source>
        <dbReference type="SAM" id="MobiDB-lite"/>
    </source>
</evidence>